<comment type="caution">
    <text evidence="2">The sequence shown here is derived from an EMBL/GenBank/DDBJ whole genome shotgun (WGS) entry which is preliminary data.</text>
</comment>
<dbReference type="AlphaFoldDB" id="A0A2P5A8R6"/>
<accession>A0A2P5A8R6</accession>
<keyword evidence="3" id="KW-1185">Reference proteome</keyword>
<name>A0A2P5A8R6_PARAD</name>
<evidence type="ECO:0000313" key="2">
    <source>
        <dbReference type="EMBL" id="PON32914.1"/>
    </source>
</evidence>
<organism evidence="2 3">
    <name type="scientific">Parasponia andersonii</name>
    <name type="common">Sponia andersonii</name>
    <dbReference type="NCBI Taxonomy" id="3476"/>
    <lineage>
        <taxon>Eukaryota</taxon>
        <taxon>Viridiplantae</taxon>
        <taxon>Streptophyta</taxon>
        <taxon>Embryophyta</taxon>
        <taxon>Tracheophyta</taxon>
        <taxon>Spermatophyta</taxon>
        <taxon>Magnoliopsida</taxon>
        <taxon>eudicotyledons</taxon>
        <taxon>Gunneridae</taxon>
        <taxon>Pentapetalae</taxon>
        <taxon>rosids</taxon>
        <taxon>fabids</taxon>
        <taxon>Rosales</taxon>
        <taxon>Cannabaceae</taxon>
        <taxon>Parasponia</taxon>
    </lineage>
</organism>
<reference evidence="3" key="1">
    <citation type="submission" date="2016-06" db="EMBL/GenBank/DDBJ databases">
        <title>Parallel loss of symbiosis genes in relatives of nitrogen-fixing non-legume Parasponia.</title>
        <authorList>
            <person name="Van Velzen R."/>
            <person name="Holmer R."/>
            <person name="Bu F."/>
            <person name="Rutten L."/>
            <person name="Van Zeijl A."/>
            <person name="Liu W."/>
            <person name="Santuari L."/>
            <person name="Cao Q."/>
            <person name="Sharma T."/>
            <person name="Shen D."/>
            <person name="Roswanjaya Y."/>
            <person name="Wardhani T."/>
            <person name="Kalhor M.S."/>
            <person name="Jansen J."/>
            <person name="Van den Hoogen J."/>
            <person name="Gungor B."/>
            <person name="Hartog M."/>
            <person name="Hontelez J."/>
            <person name="Verver J."/>
            <person name="Yang W.-C."/>
            <person name="Schijlen E."/>
            <person name="Repin R."/>
            <person name="Schilthuizen M."/>
            <person name="Schranz E."/>
            <person name="Heidstra R."/>
            <person name="Miyata K."/>
            <person name="Fedorova E."/>
            <person name="Kohlen W."/>
            <person name="Bisseling T."/>
            <person name="Smit S."/>
            <person name="Geurts R."/>
        </authorList>
    </citation>
    <scope>NUCLEOTIDE SEQUENCE [LARGE SCALE GENOMIC DNA]</scope>
    <source>
        <strain evidence="3">cv. WU1-14</strain>
    </source>
</reference>
<dbReference type="EMBL" id="JXTB01000771">
    <property type="protein sequence ID" value="PON32914.1"/>
    <property type="molecule type" value="Genomic_DNA"/>
</dbReference>
<gene>
    <name evidence="2" type="ORF">PanWU01x14_357150</name>
</gene>
<sequence length="104" mass="12255">TGSRRRLVGGPDGSRWRRCGRSAERERDEGERERSRGREEREKREVKKMCTWPLFIGLCNFSKIAHKSPKFQISISLVPQILQFSPSEQNFCKLVPTIFYPKNW</sequence>
<feature type="non-terminal residue" evidence="2">
    <location>
        <position position="1"/>
    </location>
</feature>
<proteinExistence type="predicted"/>
<dbReference type="Proteomes" id="UP000237105">
    <property type="component" value="Unassembled WGS sequence"/>
</dbReference>
<evidence type="ECO:0000256" key="1">
    <source>
        <dbReference type="SAM" id="MobiDB-lite"/>
    </source>
</evidence>
<feature type="compositionally biased region" description="Basic and acidic residues" evidence="1">
    <location>
        <begin position="21"/>
        <end position="44"/>
    </location>
</feature>
<feature type="region of interest" description="Disordered" evidence="1">
    <location>
        <begin position="1"/>
        <end position="44"/>
    </location>
</feature>
<protein>
    <submittedName>
        <fullName evidence="2">Uncharacterized protein</fullName>
    </submittedName>
</protein>
<evidence type="ECO:0000313" key="3">
    <source>
        <dbReference type="Proteomes" id="UP000237105"/>
    </source>
</evidence>